<reference evidence="4 5" key="1">
    <citation type="journal article" date="2023" name="Sci. Data">
        <title>Genome assembly of the Korean intertidal mud-creeper Batillaria attramentaria.</title>
        <authorList>
            <person name="Patra A.K."/>
            <person name="Ho P.T."/>
            <person name="Jun S."/>
            <person name="Lee S.J."/>
            <person name="Kim Y."/>
            <person name="Won Y.J."/>
        </authorList>
    </citation>
    <scope>NUCLEOTIDE SEQUENCE [LARGE SCALE GENOMIC DNA]</scope>
    <source>
        <strain evidence="4">Wonlab-2016</strain>
    </source>
</reference>
<name>A0ABD0L555_9CAEN</name>
<evidence type="ECO:0000313" key="5">
    <source>
        <dbReference type="Proteomes" id="UP001519460"/>
    </source>
</evidence>
<dbReference type="InterPro" id="IPR041664">
    <property type="entry name" value="AAA_16"/>
</dbReference>
<dbReference type="Pfam" id="PF13271">
    <property type="entry name" value="DUF4062"/>
    <property type="match status" value="1"/>
</dbReference>
<dbReference type="Proteomes" id="UP001519460">
    <property type="component" value="Unassembled WGS sequence"/>
</dbReference>
<organism evidence="4 5">
    <name type="scientific">Batillaria attramentaria</name>
    <dbReference type="NCBI Taxonomy" id="370345"/>
    <lineage>
        <taxon>Eukaryota</taxon>
        <taxon>Metazoa</taxon>
        <taxon>Spiralia</taxon>
        <taxon>Lophotrochozoa</taxon>
        <taxon>Mollusca</taxon>
        <taxon>Gastropoda</taxon>
        <taxon>Caenogastropoda</taxon>
        <taxon>Sorbeoconcha</taxon>
        <taxon>Cerithioidea</taxon>
        <taxon>Batillariidae</taxon>
        <taxon>Batillaria</taxon>
    </lineage>
</organism>
<dbReference type="InterPro" id="IPR025139">
    <property type="entry name" value="DUF4062"/>
</dbReference>
<keyword evidence="1" id="KW-0677">Repeat</keyword>
<dbReference type="Gene3D" id="3.40.50.300">
    <property type="entry name" value="P-loop containing nucleotide triphosphate hydrolases"/>
    <property type="match status" value="1"/>
</dbReference>
<accession>A0ABD0L555</accession>
<keyword evidence="5" id="KW-1185">Reference proteome</keyword>
<dbReference type="Gene3D" id="1.25.40.10">
    <property type="entry name" value="Tetratricopeptide repeat domain"/>
    <property type="match status" value="1"/>
</dbReference>
<dbReference type="PANTHER" id="PTHR19860:SF42">
    <property type="entry name" value="RING-TYPE DOMAIN-CONTAINING PROTEIN"/>
    <property type="match status" value="1"/>
</dbReference>
<dbReference type="SUPFAM" id="SSF52540">
    <property type="entry name" value="P-loop containing nucleoside triphosphate hydrolases"/>
    <property type="match status" value="1"/>
</dbReference>
<dbReference type="InterPro" id="IPR011990">
    <property type="entry name" value="TPR-like_helical_dom_sf"/>
</dbReference>
<dbReference type="InterPro" id="IPR003593">
    <property type="entry name" value="AAA+_ATPase"/>
</dbReference>
<evidence type="ECO:0000256" key="2">
    <source>
        <dbReference type="SAM" id="MobiDB-lite"/>
    </source>
</evidence>
<evidence type="ECO:0000259" key="3">
    <source>
        <dbReference type="SMART" id="SM00382"/>
    </source>
</evidence>
<proteinExistence type="predicted"/>
<dbReference type="SMART" id="SM00382">
    <property type="entry name" value="AAA"/>
    <property type="match status" value="1"/>
</dbReference>
<dbReference type="AlphaFoldDB" id="A0ABD0L555"/>
<dbReference type="InterPro" id="IPR051191">
    <property type="entry name" value="DCAF12"/>
</dbReference>
<dbReference type="EMBL" id="JACVVK020000085">
    <property type="protein sequence ID" value="KAK7494275.1"/>
    <property type="molecule type" value="Genomic_DNA"/>
</dbReference>
<dbReference type="InterPro" id="IPR027417">
    <property type="entry name" value="P-loop_NTPase"/>
</dbReference>
<evidence type="ECO:0000313" key="4">
    <source>
        <dbReference type="EMBL" id="KAK7494275.1"/>
    </source>
</evidence>
<evidence type="ECO:0000256" key="1">
    <source>
        <dbReference type="ARBA" id="ARBA00022737"/>
    </source>
</evidence>
<protein>
    <recommendedName>
        <fullName evidence="3">AAA+ ATPase domain-containing protein</fullName>
    </recommendedName>
</protein>
<gene>
    <name evidence="4" type="ORF">BaRGS_00014557</name>
</gene>
<sequence length="1123" mass="127457">MGSSSSAETNPNTSPHARPTPRNDGVKSSDQVCDQVPPDSNARAPAGKSDSTKSSRSSSARSKTSAVSTVPSETPVKQTKDMSGNKSGDVASQEKKTDAGNHTAKHNLKAVVSAGTIKGGKRTSKWERHDLEHTMAQLNMGDAERKWYEFIDALISDEEPVVQPNTKRKGWRTVRLFISSTFKDMHSEREHLVKVIIPLLRQWCEERKVHLIECDLRWGVPKDADTRETLLTCLSEIDRCRQENEYAYFLSMLSERYGYVMDPKDVPEDIKARYKWMPGMSVTSLEIMTGAYWDKNPNALFLMRKPNFLQRVDEDVEKAYAEKDPSAVESLKILKDKVKQHFPDRVVEYDATVEGREGNRMLLGNLDHFGKVILEHFKDRIALQYPELPADQVMSETEIKRADQEDFMVQRSEVLLGREEEVKQMDDYIKGTQPFPGHMLALVGYPGAGKSALMAFAAKKYLDEPDVKVFFHFVGVTPDSTALYSVLSRIYRECMPDDQQDSIPLDADEMSRFTPAMFEQAVLKAKEDGFPKLVIFIDALNQLDDEGNSHKLNWLPRQLPEGLRVIVSTLEGECLDALRGHSTKAQEIAVNPLNTDIRKRIVGELLQTYNKRLDAEQLDILVKKSDAGRPLFLSIACEELRVFGEFRRLTEKVRQLSDDLSGLVEIVLRRTVEEFGGDRVQATLCLIETSRFGLEEEELLHLLSAQPAVPKSPTDCTAADFKDKLHMAVWGFIYVGLRPFLRPSGSSGEGRLDFYHRSISKVVRKMYLTDETQRANWHGRLVQFFLACPDVKRKAEELPYHYIALGNQDGLRRCLLTRDMFEHLYTETNKQTLMRYWQAAGGYQVASECHKKFLQDCLTLNGLEGTREGELLSTKVAWFLVDIGEYDAAEELLGELALKLSDKYGEDATELADPLHAMLTLLMRKALKYVYGSHPGYSECVQRGRALVDLTVKTHRKLLPPTSEELATVLSLCGYFKASLLEEAKKIFEAVNNKVGLAVVLYNLGEKNQYNPDMSIPIGLFTESLALCKLYFGTYHLNTARCVQLYGQLYWNNWISNKRRDWLEESLKHYTLELDILEEILGHDHPTTVRSREDVIIIMQNLGMNDEASKLEQAQPDTREGIA</sequence>
<feature type="region of interest" description="Disordered" evidence="2">
    <location>
        <begin position="1"/>
        <end position="105"/>
    </location>
</feature>
<feature type="domain" description="AAA+ ATPase" evidence="3">
    <location>
        <begin position="436"/>
        <end position="593"/>
    </location>
</feature>
<feature type="compositionally biased region" description="Polar residues" evidence="2">
    <location>
        <begin position="71"/>
        <end position="86"/>
    </location>
</feature>
<dbReference type="PANTHER" id="PTHR19860">
    <property type="entry name" value="DDB1- AND CUL4-ASSOCIATED FACTOR 12-RELATED"/>
    <property type="match status" value="1"/>
</dbReference>
<feature type="compositionally biased region" description="Low complexity" evidence="2">
    <location>
        <begin position="52"/>
        <end position="70"/>
    </location>
</feature>
<feature type="compositionally biased region" description="Polar residues" evidence="2">
    <location>
        <begin position="1"/>
        <end position="15"/>
    </location>
</feature>
<comment type="caution">
    <text evidence="4">The sequence shown here is derived from an EMBL/GenBank/DDBJ whole genome shotgun (WGS) entry which is preliminary data.</text>
</comment>
<dbReference type="Pfam" id="PF13191">
    <property type="entry name" value="AAA_16"/>
    <property type="match status" value="1"/>
</dbReference>